<sequence length="54" mass="5789">MMERVLFTNGRVLDPVAGALSTQEVLVEGERIIATGTGCRARRARASSIFRAGP</sequence>
<dbReference type="Proteomes" id="UP001243846">
    <property type="component" value="Unassembled WGS sequence"/>
</dbReference>
<accession>A0ABT8DE43</accession>
<organism evidence="1 2">
    <name type="scientific">Paracoccus cavernae</name>
    <dbReference type="NCBI Taxonomy" id="1571207"/>
    <lineage>
        <taxon>Bacteria</taxon>
        <taxon>Pseudomonadati</taxon>
        <taxon>Pseudomonadota</taxon>
        <taxon>Alphaproteobacteria</taxon>
        <taxon>Rhodobacterales</taxon>
        <taxon>Paracoccaceae</taxon>
        <taxon>Paracoccus</taxon>
    </lineage>
</organism>
<dbReference type="EMBL" id="JAUFRC010000002">
    <property type="protein sequence ID" value="MDN3713620.1"/>
    <property type="molecule type" value="Genomic_DNA"/>
</dbReference>
<evidence type="ECO:0000313" key="1">
    <source>
        <dbReference type="EMBL" id="MDN3713620.1"/>
    </source>
</evidence>
<protein>
    <recommendedName>
        <fullName evidence="3">Dihydroorotase</fullName>
    </recommendedName>
</protein>
<proteinExistence type="predicted"/>
<keyword evidence="2" id="KW-1185">Reference proteome</keyword>
<name>A0ABT8DE43_9RHOB</name>
<dbReference type="SUPFAM" id="SSF51338">
    <property type="entry name" value="Composite domain of metallo-dependent hydrolases"/>
    <property type="match status" value="1"/>
</dbReference>
<gene>
    <name evidence="1" type="ORF">QWZ10_21100</name>
</gene>
<reference evidence="2" key="1">
    <citation type="journal article" date="2019" name="Int. J. Syst. Evol. Microbiol.">
        <title>The Global Catalogue of Microorganisms (GCM) 10K type strain sequencing project: providing services to taxonomists for standard genome sequencing and annotation.</title>
        <authorList>
            <consortium name="The Broad Institute Genomics Platform"/>
            <consortium name="The Broad Institute Genome Sequencing Center for Infectious Disease"/>
            <person name="Wu L."/>
            <person name="Ma J."/>
        </authorList>
    </citation>
    <scope>NUCLEOTIDE SEQUENCE [LARGE SCALE GENOMIC DNA]</scope>
    <source>
        <strain evidence="2">CECT 8482</strain>
    </source>
</reference>
<dbReference type="InterPro" id="IPR011059">
    <property type="entry name" value="Metal-dep_hydrolase_composite"/>
</dbReference>
<evidence type="ECO:0000313" key="2">
    <source>
        <dbReference type="Proteomes" id="UP001243846"/>
    </source>
</evidence>
<comment type="caution">
    <text evidence="1">The sequence shown here is derived from an EMBL/GenBank/DDBJ whole genome shotgun (WGS) entry which is preliminary data.</text>
</comment>
<evidence type="ECO:0008006" key="3">
    <source>
        <dbReference type="Google" id="ProtNLM"/>
    </source>
</evidence>